<keyword evidence="2" id="KW-0472">Membrane</keyword>
<accession>A0A518K346</accession>
<dbReference type="AlphaFoldDB" id="A0A518K346"/>
<dbReference type="Pfam" id="PF13490">
    <property type="entry name" value="zf-HC2"/>
    <property type="match status" value="1"/>
</dbReference>
<evidence type="ECO:0000313" key="5">
    <source>
        <dbReference type="Proteomes" id="UP000316426"/>
    </source>
</evidence>
<dbReference type="RefSeq" id="WP_145105973.1">
    <property type="nucleotide sequence ID" value="NZ_CP036349.1"/>
</dbReference>
<feature type="coiled-coil region" evidence="1">
    <location>
        <begin position="123"/>
        <end position="150"/>
    </location>
</feature>
<sequence length="197" mass="21236">MNHFQSSNVHHDRDCGWIDQRLDAYVDGELSAFEEARVERHLPHCDACQAVAEGLHGVKASLGALPVLRCPERVLEAVRSETLKSPVASRSTSRRRAPSWAIGLAACVLVAAGVGTIRGVVERRQAELRRQQIETTLADLQATLQQRAAEVSREAFVQGVAKPTRTVVTAVQDSPLGRWGAAAASLLAPVADETDAT</sequence>
<keyword evidence="2" id="KW-1133">Transmembrane helix</keyword>
<dbReference type="Proteomes" id="UP000316426">
    <property type="component" value="Chromosome"/>
</dbReference>
<protein>
    <recommendedName>
        <fullName evidence="3">Putative zinc-finger domain-containing protein</fullName>
    </recommendedName>
</protein>
<dbReference type="KEGG" id="bmei:Spa11_03470"/>
<feature type="domain" description="Putative zinc-finger" evidence="3">
    <location>
        <begin position="15"/>
        <end position="49"/>
    </location>
</feature>
<evidence type="ECO:0000256" key="1">
    <source>
        <dbReference type="SAM" id="Coils"/>
    </source>
</evidence>
<organism evidence="4 5">
    <name type="scientific">Botrimarina mediterranea</name>
    <dbReference type="NCBI Taxonomy" id="2528022"/>
    <lineage>
        <taxon>Bacteria</taxon>
        <taxon>Pseudomonadati</taxon>
        <taxon>Planctomycetota</taxon>
        <taxon>Planctomycetia</taxon>
        <taxon>Pirellulales</taxon>
        <taxon>Lacipirellulaceae</taxon>
        <taxon>Botrimarina</taxon>
    </lineage>
</organism>
<dbReference type="EMBL" id="CP036349">
    <property type="protein sequence ID" value="QDV72175.1"/>
    <property type="molecule type" value="Genomic_DNA"/>
</dbReference>
<proteinExistence type="predicted"/>
<feature type="transmembrane region" description="Helical" evidence="2">
    <location>
        <begin position="100"/>
        <end position="121"/>
    </location>
</feature>
<keyword evidence="1" id="KW-0175">Coiled coil</keyword>
<evidence type="ECO:0000259" key="3">
    <source>
        <dbReference type="Pfam" id="PF13490"/>
    </source>
</evidence>
<dbReference type="Gene3D" id="1.10.10.1320">
    <property type="entry name" value="Anti-sigma factor, zinc-finger domain"/>
    <property type="match status" value="1"/>
</dbReference>
<dbReference type="InterPro" id="IPR041916">
    <property type="entry name" value="Anti_sigma_zinc_sf"/>
</dbReference>
<gene>
    <name evidence="4" type="ORF">Spa11_03470</name>
</gene>
<evidence type="ECO:0000313" key="4">
    <source>
        <dbReference type="EMBL" id="QDV72175.1"/>
    </source>
</evidence>
<evidence type="ECO:0000256" key="2">
    <source>
        <dbReference type="SAM" id="Phobius"/>
    </source>
</evidence>
<name>A0A518K346_9BACT</name>
<keyword evidence="2" id="KW-0812">Transmembrane</keyword>
<reference evidence="4 5" key="1">
    <citation type="submission" date="2019-02" db="EMBL/GenBank/DDBJ databases">
        <title>Deep-cultivation of Planctomycetes and their phenomic and genomic characterization uncovers novel biology.</title>
        <authorList>
            <person name="Wiegand S."/>
            <person name="Jogler M."/>
            <person name="Boedeker C."/>
            <person name="Pinto D."/>
            <person name="Vollmers J."/>
            <person name="Rivas-Marin E."/>
            <person name="Kohn T."/>
            <person name="Peeters S.H."/>
            <person name="Heuer A."/>
            <person name="Rast P."/>
            <person name="Oberbeckmann S."/>
            <person name="Bunk B."/>
            <person name="Jeske O."/>
            <person name="Meyerdierks A."/>
            <person name="Storesund J.E."/>
            <person name="Kallscheuer N."/>
            <person name="Luecker S."/>
            <person name="Lage O.M."/>
            <person name="Pohl T."/>
            <person name="Merkel B.J."/>
            <person name="Hornburger P."/>
            <person name="Mueller R.-W."/>
            <person name="Bruemmer F."/>
            <person name="Labrenz M."/>
            <person name="Spormann A.M."/>
            <person name="Op den Camp H."/>
            <person name="Overmann J."/>
            <person name="Amann R."/>
            <person name="Jetten M.S.M."/>
            <person name="Mascher T."/>
            <person name="Medema M.H."/>
            <person name="Devos D.P."/>
            <person name="Kaster A.-K."/>
            <person name="Ovreas L."/>
            <person name="Rohde M."/>
            <person name="Galperin M.Y."/>
            <person name="Jogler C."/>
        </authorList>
    </citation>
    <scope>NUCLEOTIDE SEQUENCE [LARGE SCALE GENOMIC DNA]</scope>
    <source>
        <strain evidence="4 5">Spa11</strain>
    </source>
</reference>
<dbReference type="InterPro" id="IPR027383">
    <property type="entry name" value="Znf_put"/>
</dbReference>
<keyword evidence="5" id="KW-1185">Reference proteome</keyword>